<dbReference type="InterPro" id="IPR023214">
    <property type="entry name" value="HAD_sf"/>
</dbReference>
<reference evidence="4" key="1">
    <citation type="journal article" date="2014" name="BMC Genomics">
        <title>Genome characteristics reveal the impact of lichenization on lichen-forming fungus Endocarpon pusillum Hedwig (Verrucariales, Ascomycota).</title>
        <authorList>
            <person name="Wang Y.-Y."/>
            <person name="Liu B."/>
            <person name="Zhang X.-Y."/>
            <person name="Zhou Q.-M."/>
            <person name="Zhang T."/>
            <person name="Li H."/>
            <person name="Yu Y.-F."/>
            <person name="Zhang X.-L."/>
            <person name="Hao X.-Y."/>
            <person name="Wang M."/>
            <person name="Wang L."/>
            <person name="Wei J.-C."/>
        </authorList>
    </citation>
    <scope>NUCLEOTIDE SEQUENCE [LARGE SCALE GENOMIC DNA]</scope>
    <source>
        <strain evidence="4">Z07020 / HMAS-L-300199</strain>
    </source>
</reference>
<dbReference type="PANTHER" id="PTHR43316:SF3">
    <property type="entry name" value="HALOACID DEHALOGENASE, TYPE II (AFU_ORTHOLOGUE AFUA_2G07750)-RELATED"/>
    <property type="match status" value="1"/>
</dbReference>
<dbReference type="GeneID" id="19241950"/>
<dbReference type="InterPro" id="IPR023198">
    <property type="entry name" value="PGP-like_dom2"/>
</dbReference>
<keyword evidence="4" id="KW-1185">Reference proteome</keyword>
<dbReference type="Gene3D" id="3.40.50.1000">
    <property type="entry name" value="HAD superfamily/HAD-like"/>
    <property type="match status" value="1"/>
</dbReference>
<dbReference type="Pfam" id="PF00702">
    <property type="entry name" value="Hydrolase"/>
    <property type="match status" value="1"/>
</dbReference>
<proteinExistence type="inferred from homology"/>
<dbReference type="Proteomes" id="UP000019373">
    <property type="component" value="Unassembled WGS sequence"/>
</dbReference>
<evidence type="ECO:0000256" key="1">
    <source>
        <dbReference type="ARBA" id="ARBA00008106"/>
    </source>
</evidence>
<dbReference type="SUPFAM" id="SSF56784">
    <property type="entry name" value="HAD-like"/>
    <property type="match status" value="1"/>
</dbReference>
<dbReference type="AlphaFoldDB" id="U1GDL3"/>
<comment type="similarity">
    <text evidence="1">Belongs to the HAD-like hydrolase superfamily. S-2-haloalkanoic acid dehalogenase family.</text>
</comment>
<keyword evidence="2" id="KW-0378">Hydrolase</keyword>
<dbReference type="SFLD" id="SFLDS00003">
    <property type="entry name" value="Haloacid_Dehalogenase"/>
    <property type="match status" value="1"/>
</dbReference>
<dbReference type="SFLD" id="SFLDG01129">
    <property type="entry name" value="C1.5:_HAD__Beta-PGM__Phosphata"/>
    <property type="match status" value="1"/>
</dbReference>
<gene>
    <name evidence="3" type="ORF">EPUS_07062</name>
</gene>
<dbReference type="OrthoDB" id="3256520at2759"/>
<sequence>MSKTLLVFDLYGTLLSTESIAKQLSEHFGQEKADSVAATWRKYQLEYTWRYNSMKQFASFSDITRNALLHALAENGVQLDRDDVEKLMKAYDSLSTFPDVGPALKKLASITSIECVVFSNGTNSMVCNSVQKSQDLSPHASVFKQIITVDDVKMFKPAPEVYQHLARCVDKVGNEGDMWLISGNPFDVVGARAVGMQAAWVDRVGTGWQDKQGGQKPTVVVQSLEDLEEAVQAHSG</sequence>
<dbReference type="InterPro" id="IPR036412">
    <property type="entry name" value="HAD-like_sf"/>
</dbReference>
<dbReference type="PRINTS" id="PR00413">
    <property type="entry name" value="HADHALOGNASE"/>
</dbReference>
<dbReference type="EMBL" id="KE721392">
    <property type="protein sequence ID" value="ERF69806.1"/>
    <property type="molecule type" value="Genomic_DNA"/>
</dbReference>
<dbReference type="HOGENOM" id="CLU_045011_3_1_1"/>
<name>U1GDL3_ENDPU</name>
<dbReference type="NCBIfam" id="TIGR01428">
    <property type="entry name" value="HAD_type_II"/>
    <property type="match status" value="1"/>
</dbReference>
<dbReference type="InterPro" id="IPR006439">
    <property type="entry name" value="HAD-SF_hydro_IA"/>
</dbReference>
<dbReference type="Gene3D" id="1.10.150.240">
    <property type="entry name" value="Putative phosphatase, domain 2"/>
    <property type="match status" value="1"/>
</dbReference>
<dbReference type="eggNOG" id="ENOG502S2CI">
    <property type="taxonomic scope" value="Eukaryota"/>
</dbReference>
<dbReference type="InterPro" id="IPR006328">
    <property type="entry name" value="2-HAD"/>
</dbReference>
<evidence type="ECO:0008006" key="5">
    <source>
        <dbReference type="Google" id="ProtNLM"/>
    </source>
</evidence>
<dbReference type="GO" id="GO:0016791">
    <property type="term" value="F:phosphatase activity"/>
    <property type="evidence" value="ECO:0007669"/>
    <property type="project" value="UniProtKB-ARBA"/>
</dbReference>
<dbReference type="RefSeq" id="XP_007804586.1">
    <property type="nucleotide sequence ID" value="XM_007806395.1"/>
</dbReference>
<dbReference type="OMA" id="TTFWINR"/>
<accession>U1GDL3</accession>
<dbReference type="NCBIfam" id="TIGR01493">
    <property type="entry name" value="HAD-SF-IA-v2"/>
    <property type="match status" value="1"/>
</dbReference>
<dbReference type="GO" id="GO:0019120">
    <property type="term" value="F:hydrolase activity, acting on acid halide bonds, in C-halide compounds"/>
    <property type="evidence" value="ECO:0007669"/>
    <property type="project" value="InterPro"/>
</dbReference>
<evidence type="ECO:0000256" key="2">
    <source>
        <dbReference type="ARBA" id="ARBA00022801"/>
    </source>
</evidence>
<dbReference type="PANTHER" id="PTHR43316">
    <property type="entry name" value="HYDROLASE, HALOACID DELAHOGENASE-RELATED"/>
    <property type="match status" value="1"/>
</dbReference>
<dbReference type="InterPro" id="IPR051540">
    <property type="entry name" value="S-2-haloacid_dehalogenase"/>
</dbReference>
<evidence type="ECO:0000313" key="4">
    <source>
        <dbReference type="Proteomes" id="UP000019373"/>
    </source>
</evidence>
<organism evidence="3 4">
    <name type="scientific">Endocarpon pusillum (strain Z07020 / HMAS-L-300199)</name>
    <name type="common">Lichen-forming fungus</name>
    <dbReference type="NCBI Taxonomy" id="1263415"/>
    <lineage>
        <taxon>Eukaryota</taxon>
        <taxon>Fungi</taxon>
        <taxon>Dikarya</taxon>
        <taxon>Ascomycota</taxon>
        <taxon>Pezizomycotina</taxon>
        <taxon>Eurotiomycetes</taxon>
        <taxon>Chaetothyriomycetidae</taxon>
        <taxon>Verrucariales</taxon>
        <taxon>Verrucariaceae</taxon>
        <taxon>Endocarpon</taxon>
    </lineage>
</organism>
<evidence type="ECO:0000313" key="3">
    <source>
        <dbReference type="EMBL" id="ERF69806.1"/>
    </source>
</evidence>
<protein>
    <recommendedName>
        <fullName evidence="5">Haloacid dehalogenase</fullName>
    </recommendedName>
</protein>